<dbReference type="GO" id="GO:0042910">
    <property type="term" value="F:xenobiotic transmembrane transporter activity"/>
    <property type="evidence" value="ECO:0007669"/>
    <property type="project" value="InterPro"/>
</dbReference>
<dbReference type="Proteomes" id="UP000057389">
    <property type="component" value="Unassembled WGS sequence"/>
</dbReference>
<dbReference type="InterPro" id="IPR004812">
    <property type="entry name" value="Efflux_drug-R_Bcr/CmlA"/>
</dbReference>
<accession>A0A120DFU7</accession>
<dbReference type="PROSITE" id="PS50850">
    <property type="entry name" value="MFS"/>
    <property type="match status" value="1"/>
</dbReference>
<dbReference type="SUPFAM" id="SSF103473">
    <property type="entry name" value="MFS general substrate transporter"/>
    <property type="match status" value="1"/>
</dbReference>
<feature type="transmembrane region" description="Helical" evidence="8">
    <location>
        <begin position="222"/>
        <end position="239"/>
    </location>
</feature>
<dbReference type="CDD" id="cd17320">
    <property type="entry name" value="MFS_MdfA_MDR_like"/>
    <property type="match status" value="1"/>
</dbReference>
<dbReference type="GeneID" id="300180954"/>
<evidence type="ECO:0000256" key="6">
    <source>
        <dbReference type="ARBA" id="ARBA00022989"/>
    </source>
</evidence>
<evidence type="ECO:0000256" key="5">
    <source>
        <dbReference type="ARBA" id="ARBA00022692"/>
    </source>
</evidence>
<evidence type="ECO:0000256" key="8">
    <source>
        <dbReference type="RuleBase" id="RU365088"/>
    </source>
</evidence>
<sequence>MSQSTFKKTPLLLAMMIIATGQVGVSIYLPSLPLIASDLSVTQVDVQLLVTLFLVGFGLSQLFYGPMSDAVGRRPIFLLGQGVYLIGTVVCVVFSDNMTALEVGRLLQGLGAGSASVLGRSVLRDSYDGPQLTKALSYISLTASIMPIIAPVFGGWISFHLGWQAVFLFVLLYLLAIFTLGYFVLPETLPYGKSRFDACQVVKNYGRLLTNRQVVSSASYNWMLYMASLVSLSLFPFLMQEQLGLTAAEYGSLMIVPSAGLLIGSVTLNILHRRFSTPQLMSLAILIVMASGSWLLTHELTIFNLVWSFTWLAIAQGISFPLSISMLLEPHKKQAGAVSALSGSIQMCLAGLLGGYLVESWVTNHLQLGGFYLVIGTIMGGVLWSSVRMDKKFGATEGEYSSTTSTP</sequence>
<evidence type="ECO:0000256" key="1">
    <source>
        <dbReference type="ARBA" id="ARBA00004651"/>
    </source>
</evidence>
<evidence type="ECO:0000256" key="2">
    <source>
        <dbReference type="ARBA" id="ARBA00006236"/>
    </source>
</evidence>
<feature type="transmembrane region" description="Helical" evidence="8">
    <location>
        <begin position="76"/>
        <end position="95"/>
    </location>
</feature>
<dbReference type="OrthoDB" id="9814303at2"/>
<keyword evidence="3 8" id="KW-0813">Transport</keyword>
<dbReference type="PANTHER" id="PTHR23502">
    <property type="entry name" value="MAJOR FACILITATOR SUPERFAMILY"/>
    <property type="match status" value="1"/>
</dbReference>
<comment type="caution">
    <text evidence="10">The sequence shown here is derived from an EMBL/GenBank/DDBJ whole genome shotgun (WGS) entry which is preliminary data.</text>
</comment>
<dbReference type="AlphaFoldDB" id="A0A120DFU7"/>
<name>A0A120DFU7_9VIBR</name>
<keyword evidence="6 8" id="KW-1133">Transmembrane helix</keyword>
<keyword evidence="8" id="KW-0997">Cell inner membrane</keyword>
<dbReference type="EMBL" id="LMXU01000032">
    <property type="protein sequence ID" value="KWT99867.1"/>
    <property type="molecule type" value="Genomic_DNA"/>
</dbReference>
<feature type="transmembrane region" description="Helical" evidence="8">
    <location>
        <begin position="370"/>
        <end position="387"/>
    </location>
</feature>
<feature type="transmembrane region" description="Helical" evidence="8">
    <location>
        <begin position="135"/>
        <end position="159"/>
    </location>
</feature>
<dbReference type="InterPro" id="IPR036259">
    <property type="entry name" value="MFS_trans_sf"/>
</dbReference>
<evidence type="ECO:0000256" key="7">
    <source>
        <dbReference type="ARBA" id="ARBA00023136"/>
    </source>
</evidence>
<feature type="transmembrane region" description="Helical" evidence="8">
    <location>
        <begin position="165"/>
        <end position="185"/>
    </location>
</feature>
<keyword evidence="5 8" id="KW-0812">Transmembrane</keyword>
<keyword evidence="11" id="KW-1185">Reference proteome</keyword>
<proteinExistence type="inferred from homology"/>
<keyword evidence="4" id="KW-1003">Cell membrane</keyword>
<keyword evidence="7 8" id="KW-0472">Membrane</keyword>
<comment type="similarity">
    <text evidence="2 8">Belongs to the major facilitator superfamily. Bcr/CmlA family.</text>
</comment>
<reference evidence="10 11" key="1">
    <citation type="submission" date="2015-11" db="EMBL/GenBank/DDBJ databases">
        <title>Draft WGS of Vibrio toranzoniae.</title>
        <authorList>
            <person name="Lasa A."/>
            <person name="Romalde J.L."/>
        </authorList>
    </citation>
    <scope>NUCLEOTIDE SEQUENCE [LARGE SCALE GENOMIC DNA]</scope>
    <source>
        <strain evidence="10 11">Vb 10.8</strain>
    </source>
</reference>
<feature type="transmembrane region" description="Helical" evidence="8">
    <location>
        <begin position="12"/>
        <end position="34"/>
    </location>
</feature>
<dbReference type="NCBIfam" id="TIGR00710">
    <property type="entry name" value="efflux_Bcr_CflA"/>
    <property type="match status" value="1"/>
</dbReference>
<dbReference type="InterPro" id="IPR011701">
    <property type="entry name" value="MFS"/>
</dbReference>
<feature type="domain" description="Major facilitator superfamily (MFS) profile" evidence="9">
    <location>
        <begin position="10"/>
        <end position="393"/>
    </location>
</feature>
<organism evidence="10 11">
    <name type="scientific">Vibrio toranzoniae</name>
    <dbReference type="NCBI Taxonomy" id="1194427"/>
    <lineage>
        <taxon>Bacteria</taxon>
        <taxon>Pseudomonadati</taxon>
        <taxon>Pseudomonadota</taxon>
        <taxon>Gammaproteobacteria</taxon>
        <taxon>Vibrionales</taxon>
        <taxon>Vibrionaceae</taxon>
        <taxon>Vibrio</taxon>
    </lineage>
</organism>
<dbReference type="PANTHER" id="PTHR23502:SF75">
    <property type="entry name" value="MULTIDRUG RESISTANCE PROTEIN D"/>
    <property type="match status" value="1"/>
</dbReference>
<dbReference type="InterPro" id="IPR020846">
    <property type="entry name" value="MFS_dom"/>
</dbReference>
<feature type="transmembrane region" description="Helical" evidence="8">
    <location>
        <begin position="335"/>
        <end position="358"/>
    </location>
</feature>
<protein>
    <recommendedName>
        <fullName evidence="8">Bcr/CflA family efflux transporter</fullName>
    </recommendedName>
</protein>
<feature type="transmembrane region" description="Helical" evidence="8">
    <location>
        <begin position="46"/>
        <end position="64"/>
    </location>
</feature>
<evidence type="ECO:0000259" key="9">
    <source>
        <dbReference type="PROSITE" id="PS50850"/>
    </source>
</evidence>
<gene>
    <name evidence="10" type="ORF">APQ14_16035</name>
</gene>
<feature type="transmembrane region" description="Helical" evidence="8">
    <location>
        <begin position="280"/>
        <end position="297"/>
    </location>
</feature>
<dbReference type="Gene3D" id="1.20.1720.10">
    <property type="entry name" value="Multidrug resistance protein D"/>
    <property type="match status" value="1"/>
</dbReference>
<evidence type="ECO:0000313" key="10">
    <source>
        <dbReference type="EMBL" id="KWT99867.1"/>
    </source>
</evidence>
<feature type="transmembrane region" description="Helical" evidence="8">
    <location>
        <begin position="251"/>
        <end position="271"/>
    </location>
</feature>
<dbReference type="GO" id="GO:0005886">
    <property type="term" value="C:plasma membrane"/>
    <property type="evidence" value="ECO:0007669"/>
    <property type="project" value="UniProtKB-SubCell"/>
</dbReference>
<evidence type="ECO:0000313" key="11">
    <source>
        <dbReference type="Proteomes" id="UP000057389"/>
    </source>
</evidence>
<feature type="transmembrane region" description="Helical" evidence="8">
    <location>
        <begin position="309"/>
        <end position="328"/>
    </location>
</feature>
<evidence type="ECO:0000256" key="4">
    <source>
        <dbReference type="ARBA" id="ARBA00022475"/>
    </source>
</evidence>
<dbReference type="GO" id="GO:1990961">
    <property type="term" value="P:xenobiotic detoxification by transmembrane export across the plasma membrane"/>
    <property type="evidence" value="ECO:0007669"/>
    <property type="project" value="InterPro"/>
</dbReference>
<feature type="transmembrane region" description="Helical" evidence="8">
    <location>
        <begin position="107"/>
        <end position="123"/>
    </location>
</feature>
<evidence type="ECO:0000256" key="3">
    <source>
        <dbReference type="ARBA" id="ARBA00022448"/>
    </source>
</evidence>
<comment type="subcellular location">
    <subcellularLocation>
        <location evidence="8">Cell inner membrane</location>
        <topology evidence="8">Multi-pass membrane protein</topology>
    </subcellularLocation>
    <subcellularLocation>
        <location evidence="1">Cell membrane</location>
        <topology evidence="1">Multi-pass membrane protein</topology>
    </subcellularLocation>
</comment>
<dbReference type="RefSeq" id="WP_060469356.1">
    <property type="nucleotide sequence ID" value="NZ_AP025515.1"/>
</dbReference>
<dbReference type="Pfam" id="PF07690">
    <property type="entry name" value="MFS_1"/>
    <property type="match status" value="1"/>
</dbReference>